<dbReference type="GO" id="GO:0006355">
    <property type="term" value="P:regulation of DNA-templated transcription"/>
    <property type="evidence" value="ECO:0007669"/>
    <property type="project" value="InterPro"/>
</dbReference>
<organism evidence="5 6">
    <name type="scientific">Trapa natans</name>
    <name type="common">Water chestnut</name>
    <dbReference type="NCBI Taxonomy" id="22666"/>
    <lineage>
        <taxon>Eukaryota</taxon>
        <taxon>Viridiplantae</taxon>
        <taxon>Streptophyta</taxon>
        <taxon>Embryophyta</taxon>
        <taxon>Tracheophyta</taxon>
        <taxon>Spermatophyta</taxon>
        <taxon>Magnoliopsida</taxon>
        <taxon>eudicotyledons</taxon>
        <taxon>Gunneridae</taxon>
        <taxon>Pentapetalae</taxon>
        <taxon>rosids</taxon>
        <taxon>malvids</taxon>
        <taxon>Myrtales</taxon>
        <taxon>Lythraceae</taxon>
        <taxon>Trapa</taxon>
    </lineage>
</organism>
<dbReference type="Proteomes" id="UP001346149">
    <property type="component" value="Unassembled WGS sequence"/>
</dbReference>
<dbReference type="AlphaFoldDB" id="A0AAN7KYR8"/>
<accession>A0AAN7KYR8</accession>
<comment type="subcellular location">
    <subcellularLocation>
        <location evidence="1">Nucleus</location>
    </subcellularLocation>
</comment>
<name>A0AAN7KYR8_TRANT</name>
<feature type="compositionally biased region" description="Basic and acidic residues" evidence="4">
    <location>
        <begin position="40"/>
        <end position="49"/>
    </location>
</feature>
<feature type="region of interest" description="Disordered" evidence="4">
    <location>
        <begin position="898"/>
        <end position="941"/>
    </location>
</feature>
<feature type="compositionally biased region" description="Acidic residues" evidence="4">
    <location>
        <begin position="898"/>
        <end position="914"/>
    </location>
</feature>
<dbReference type="PANTHER" id="PTHR13213:SF2">
    <property type="entry name" value="MYB-BINDING PROTEIN 1A"/>
    <property type="match status" value="1"/>
</dbReference>
<dbReference type="InterPro" id="IPR007015">
    <property type="entry name" value="DNA_pol_V/MYBBP1A"/>
</dbReference>
<dbReference type="GO" id="GO:0003677">
    <property type="term" value="F:DNA binding"/>
    <property type="evidence" value="ECO:0007669"/>
    <property type="project" value="InterPro"/>
</dbReference>
<dbReference type="GO" id="GO:0005730">
    <property type="term" value="C:nucleolus"/>
    <property type="evidence" value="ECO:0007669"/>
    <property type="project" value="InterPro"/>
</dbReference>
<protein>
    <recommendedName>
        <fullName evidence="7">DNA polymerase V</fullName>
    </recommendedName>
</protein>
<dbReference type="EMBL" id="JAXQNO010000019">
    <property type="protein sequence ID" value="KAK4774714.1"/>
    <property type="molecule type" value="Genomic_DNA"/>
</dbReference>
<evidence type="ECO:0000313" key="5">
    <source>
        <dbReference type="EMBL" id="KAK4774714.1"/>
    </source>
</evidence>
<comment type="caution">
    <text evidence="5">The sequence shown here is derived from an EMBL/GenBank/DDBJ whole genome shotgun (WGS) entry which is preliminary data.</text>
</comment>
<feature type="region of interest" description="Disordered" evidence="4">
    <location>
        <begin position="573"/>
        <end position="602"/>
    </location>
</feature>
<evidence type="ECO:0000256" key="3">
    <source>
        <dbReference type="ARBA" id="ARBA00023242"/>
    </source>
</evidence>
<dbReference type="Pfam" id="PF04931">
    <property type="entry name" value="DNA_pol_phi"/>
    <property type="match status" value="1"/>
</dbReference>
<dbReference type="PANTHER" id="PTHR13213">
    <property type="entry name" value="MYB-BINDING PROTEIN 1A FAMILY MEMBER"/>
    <property type="match status" value="1"/>
</dbReference>
<keyword evidence="3" id="KW-0539">Nucleus</keyword>
<evidence type="ECO:0000256" key="4">
    <source>
        <dbReference type="SAM" id="MobiDB-lite"/>
    </source>
</evidence>
<evidence type="ECO:0000313" key="6">
    <source>
        <dbReference type="Proteomes" id="UP001346149"/>
    </source>
</evidence>
<sequence length="1273" mass="143055">MGFLVETSSMGKKRSADQVQDGGFQENRSASKPPKKIKGDKKIIKKVHEVSAAPSTSTSMSFMEKKKKRKALDKERHRSSLVNLEKKSKNMSADERQDEIAAPTVSSKSGDLPEFHINVFKDLVSSEASVREVGVESLVKELQEVQKAYDQLEKKDLVNGGLKLEAEKDDGLNDCAPSLRYAIRRLIRGVSSSRECARQGFALGLALLVDTIPSIKVDAILKLSVDLLEVSSSMKGQEVKDCLLGRLFVYGALSRTSRMVNEWLADKSTPCIKEYTSIILSLSAKKRYLQEPAVCILLELIEKLPSEAVLTHIVDSTGIAEWFEGANVTGNSDALLLALKIHEKIGHSHPTFGRLLPDPFSSSKFFAADHLSFLANCFKESTFCQPRVHSLWHMIVSILLPEVVIQEEDATVISSSLKKHRKGRKSSTSEEETSKNLRSFCEVVIEGSLLPSSHDRKHLALDILLLLLPRLPASLVPIVLSYKVVQCLVDALSTKNSWLFKVVQHFMKELSNWVSKDDVRRVLVIVSLQKHSNGKFDLITQMKTVKNLVMDFQTESGAMLFIQSLTNMFVDDGPTSEEPSDQSQTTDENLDISTEDKDSSAGSSDFLKCWIVESIPNVLKNMKLDSEAKFRVQKEVMKFLAVQGLFTASLGSEITSFELQEKFRWPKSATSSNICKLCIEQLQSLLAMALKGETVNALKNTAENIDLGAYFVSFLSTLRNIPSVSLFRYLSEDDDKVFKELQEMEIRAFREERNSGINAQRLHSLRYLLIQLLLQILLHPGEFVEAASELIICCKKTFDIPDILESGDDDDSGTEEEPVLVDVLVDTLLSLLPQSSAPMRSTVEQVFKNVCSEISGDVLDRMLRVIKKDLKPARHQDVENLEEGEDDEDFLAIEEEEAEMGDTAESDGLTDDSEGVMGSEQNDDREDSDVSEDSDEGMDDDAMFRMDTYLAQIFKERKSQGGNETAHSQLILFKLRVLSLLEIYLHENPGKPQVLMVYSSLARAFVSPSTAESSEQLSQRIWGILQKKIFKAKEYPKGELVQLSFLESLLEKNLRWASKPFKKKPTSNSSKKQSAPWNRHKLIVSLAQNSVHWILKIIDARNYSMAELQKVISIFQTVVAGYFDSKKSQIKTEFLKEIFQRRPWIGGVLFAFILEKCSLERSEFRRVDALDLITEILRHIVPSDMNEQNHESSKKILKSHLNKLSHLISGLVTNMPKKKSRRSDVRKFCTKVFQVVSSVNLTQSFLKGLSADAQTACETQLGNLFVNLKKVKL</sequence>
<dbReference type="SUPFAM" id="SSF48371">
    <property type="entry name" value="ARM repeat"/>
    <property type="match status" value="1"/>
</dbReference>
<evidence type="ECO:0000256" key="1">
    <source>
        <dbReference type="ARBA" id="ARBA00004123"/>
    </source>
</evidence>
<feature type="compositionally biased region" description="Basic and acidic residues" evidence="4">
    <location>
        <begin position="72"/>
        <end position="99"/>
    </location>
</feature>
<keyword evidence="6" id="KW-1185">Reference proteome</keyword>
<evidence type="ECO:0000256" key="2">
    <source>
        <dbReference type="ARBA" id="ARBA00006809"/>
    </source>
</evidence>
<reference evidence="5 6" key="1">
    <citation type="journal article" date="2023" name="Hortic Res">
        <title>Pangenome of water caltrop reveals structural variations and asymmetric subgenome divergence after allopolyploidization.</title>
        <authorList>
            <person name="Zhang X."/>
            <person name="Chen Y."/>
            <person name="Wang L."/>
            <person name="Yuan Y."/>
            <person name="Fang M."/>
            <person name="Shi L."/>
            <person name="Lu R."/>
            <person name="Comes H.P."/>
            <person name="Ma Y."/>
            <person name="Chen Y."/>
            <person name="Huang G."/>
            <person name="Zhou Y."/>
            <person name="Zheng Z."/>
            <person name="Qiu Y."/>
        </authorList>
    </citation>
    <scope>NUCLEOTIDE SEQUENCE [LARGE SCALE GENOMIC DNA]</scope>
    <source>
        <strain evidence="5">F231</strain>
    </source>
</reference>
<feature type="compositionally biased region" description="Polar residues" evidence="4">
    <location>
        <begin position="1"/>
        <end position="10"/>
    </location>
</feature>
<feature type="compositionally biased region" description="Acidic residues" evidence="4">
    <location>
        <begin position="921"/>
        <end position="941"/>
    </location>
</feature>
<comment type="similarity">
    <text evidence="2">Belongs to the MYBBP1A family.</text>
</comment>
<feature type="region of interest" description="Disordered" evidence="4">
    <location>
        <begin position="1"/>
        <end position="107"/>
    </location>
</feature>
<gene>
    <name evidence="5" type="ORF">SAY86_009649</name>
</gene>
<dbReference type="InterPro" id="IPR016024">
    <property type="entry name" value="ARM-type_fold"/>
</dbReference>
<evidence type="ECO:0008006" key="7">
    <source>
        <dbReference type="Google" id="ProtNLM"/>
    </source>
</evidence>
<proteinExistence type="inferred from homology"/>